<sequence>MPENKDENMTDVILSLLESKFGMKEAKSKVKVDRSHRLGRNREGNSKPRPIVAKFNFHQGKEFIIRNPRCLKDTGFSVSEQFSQEIIEKRKLLYPELKKAKKRGGESKVGEGQTYY</sequence>
<proteinExistence type="predicted"/>
<dbReference type="OrthoDB" id="5975053at2759"/>
<dbReference type="Proteomes" id="UP001152795">
    <property type="component" value="Unassembled WGS sequence"/>
</dbReference>
<comment type="caution">
    <text evidence="2">The sequence shown here is derived from an EMBL/GenBank/DDBJ whole genome shotgun (WGS) entry which is preliminary data.</text>
</comment>
<feature type="region of interest" description="Disordered" evidence="1">
    <location>
        <begin position="28"/>
        <end position="49"/>
    </location>
</feature>
<feature type="compositionally biased region" description="Basic and acidic residues" evidence="1">
    <location>
        <begin position="28"/>
        <end position="46"/>
    </location>
</feature>
<reference evidence="2" key="1">
    <citation type="submission" date="2020-04" db="EMBL/GenBank/DDBJ databases">
        <authorList>
            <person name="Alioto T."/>
            <person name="Alioto T."/>
            <person name="Gomez Garrido J."/>
        </authorList>
    </citation>
    <scope>NUCLEOTIDE SEQUENCE</scope>
    <source>
        <strain evidence="2">A484AB</strain>
    </source>
</reference>
<keyword evidence="3" id="KW-1185">Reference proteome</keyword>
<name>A0A6S7K5D7_PARCT</name>
<evidence type="ECO:0000313" key="3">
    <source>
        <dbReference type="Proteomes" id="UP001152795"/>
    </source>
</evidence>
<accession>A0A6S7K5D7</accession>
<gene>
    <name evidence="2" type="ORF">PACLA_8A013557</name>
</gene>
<evidence type="ECO:0000256" key="1">
    <source>
        <dbReference type="SAM" id="MobiDB-lite"/>
    </source>
</evidence>
<organism evidence="2 3">
    <name type="scientific">Paramuricea clavata</name>
    <name type="common">Red gorgonian</name>
    <name type="synonym">Violescent sea-whip</name>
    <dbReference type="NCBI Taxonomy" id="317549"/>
    <lineage>
        <taxon>Eukaryota</taxon>
        <taxon>Metazoa</taxon>
        <taxon>Cnidaria</taxon>
        <taxon>Anthozoa</taxon>
        <taxon>Octocorallia</taxon>
        <taxon>Malacalcyonacea</taxon>
        <taxon>Plexauridae</taxon>
        <taxon>Paramuricea</taxon>
    </lineage>
</organism>
<dbReference type="Gene3D" id="3.30.70.1820">
    <property type="entry name" value="L1 transposable element, RRM domain"/>
    <property type="match status" value="1"/>
</dbReference>
<dbReference type="EMBL" id="CACRXK020025814">
    <property type="protein sequence ID" value="CAB4039747.1"/>
    <property type="molecule type" value="Genomic_DNA"/>
</dbReference>
<evidence type="ECO:0000313" key="2">
    <source>
        <dbReference type="EMBL" id="CAB4039747.1"/>
    </source>
</evidence>
<protein>
    <submittedName>
        <fullName evidence="2">Uncharacterized protein</fullName>
    </submittedName>
</protein>
<dbReference type="AlphaFoldDB" id="A0A6S7K5D7"/>